<dbReference type="SUPFAM" id="SSF110296">
    <property type="entry name" value="Oligoxyloglucan reducing end-specific cellobiohydrolase"/>
    <property type="match status" value="1"/>
</dbReference>
<dbReference type="InterPro" id="IPR015943">
    <property type="entry name" value="WD40/YVTN_repeat-like_dom_sf"/>
</dbReference>
<dbReference type="RefSeq" id="WP_268075253.1">
    <property type="nucleotide sequence ID" value="NZ_CP109965.1"/>
</dbReference>
<dbReference type="Gene3D" id="2.130.10.10">
    <property type="entry name" value="YVTN repeat-like/Quinoprotein amine dehydrogenase"/>
    <property type="match status" value="1"/>
</dbReference>
<dbReference type="PANTHER" id="PTHR47199:SF2">
    <property type="entry name" value="PHOTOSYSTEM II STABILITY_ASSEMBLY FACTOR HCF136, CHLOROPLASTIC"/>
    <property type="match status" value="1"/>
</dbReference>
<accession>A0ABY7AMX1</accession>
<gene>
    <name evidence="2" type="ORF">OLW01_03590</name>
</gene>
<keyword evidence="3" id="KW-1185">Reference proteome</keyword>
<evidence type="ECO:0000256" key="1">
    <source>
        <dbReference type="SAM" id="SignalP"/>
    </source>
</evidence>
<name>A0ABY7AMX1_9ALTE</name>
<evidence type="ECO:0000313" key="2">
    <source>
        <dbReference type="EMBL" id="WAJ70903.1"/>
    </source>
</evidence>
<reference evidence="2" key="1">
    <citation type="submission" date="2022-10" db="EMBL/GenBank/DDBJ databases">
        <title>Catenovulum adriacola sp. nov. isolated in the Harbour of Susak.</title>
        <authorList>
            <person name="Schoch T."/>
            <person name="Reich S.J."/>
            <person name="Stoeferle S."/>
            <person name="Flaiz M."/>
            <person name="Kazda M."/>
            <person name="Riedel C.U."/>
            <person name="Duerre P."/>
        </authorList>
    </citation>
    <scope>NUCLEOTIDE SEQUENCE</scope>
    <source>
        <strain evidence="2">TS8</strain>
    </source>
</reference>
<sequence length="339" mass="37827">MKLVKCFILILCANLVMQVAKADAKLALVKSSLLLDITSVNQQALIAVGERGHILRKKSAQPWQLVASPSDITLTSVTAPHHNKVWAVGHQGTILMSPDAGKTWQINFKVDTDSPFMDILFFDENHGVAIGAYGLFYRTLDGGKSWNKEVHPSILLLDDQTYLADVKTESDELYKEEVAALQPHLNQITLLNQNRLIMVGEFGLIATSDDKGKSWQRLDEIYVGSFFDVSAQSQVIVSGLRGHIFYSEQPLNQSTQWQSIKVSEPVNINTAIKLPDQTWRLFGNSQTYWKWSVGMQQAEPVAQLKSKAIISAAIFDQKIWLVGDKGLEQIELPESPPIQ</sequence>
<protein>
    <submittedName>
        <fullName evidence="2">YCF48-related protein</fullName>
    </submittedName>
</protein>
<dbReference type="PANTHER" id="PTHR47199">
    <property type="entry name" value="PHOTOSYSTEM II STABILITY/ASSEMBLY FACTOR HCF136, CHLOROPLASTIC"/>
    <property type="match status" value="1"/>
</dbReference>
<evidence type="ECO:0000313" key="3">
    <source>
        <dbReference type="Proteomes" id="UP001163726"/>
    </source>
</evidence>
<dbReference type="EMBL" id="CP109965">
    <property type="protein sequence ID" value="WAJ70903.1"/>
    <property type="molecule type" value="Genomic_DNA"/>
</dbReference>
<organism evidence="2 3">
    <name type="scientific">Catenovulum adriaticum</name>
    <dbReference type="NCBI Taxonomy" id="2984846"/>
    <lineage>
        <taxon>Bacteria</taxon>
        <taxon>Pseudomonadati</taxon>
        <taxon>Pseudomonadota</taxon>
        <taxon>Gammaproteobacteria</taxon>
        <taxon>Alteromonadales</taxon>
        <taxon>Alteromonadaceae</taxon>
        <taxon>Catenovulum</taxon>
    </lineage>
</organism>
<dbReference type="Proteomes" id="UP001163726">
    <property type="component" value="Chromosome"/>
</dbReference>
<feature type="chain" id="PRO_5046998208" evidence="1">
    <location>
        <begin position="23"/>
        <end position="339"/>
    </location>
</feature>
<feature type="signal peptide" evidence="1">
    <location>
        <begin position="1"/>
        <end position="22"/>
    </location>
</feature>
<keyword evidence="1" id="KW-0732">Signal</keyword>
<proteinExistence type="predicted"/>